<dbReference type="GeneID" id="110120273"/>
<reference evidence="8" key="1">
    <citation type="submission" date="2025-08" db="UniProtKB">
        <authorList>
            <consortium name="RefSeq"/>
        </authorList>
    </citation>
    <scope>IDENTIFICATION</scope>
</reference>
<feature type="compositionally biased region" description="Polar residues" evidence="5">
    <location>
        <begin position="38"/>
        <end position="50"/>
    </location>
</feature>
<feature type="compositionally biased region" description="Polar residues" evidence="5">
    <location>
        <begin position="67"/>
        <end position="81"/>
    </location>
</feature>
<dbReference type="Gene3D" id="3.10.10.10">
    <property type="entry name" value="HIV Type 1 Reverse Transcriptase, subunit A, domain 1"/>
    <property type="match status" value="1"/>
</dbReference>
<evidence type="ECO:0000256" key="5">
    <source>
        <dbReference type="SAM" id="MobiDB-lite"/>
    </source>
</evidence>
<dbReference type="GO" id="GO:0016779">
    <property type="term" value="F:nucleotidyltransferase activity"/>
    <property type="evidence" value="ECO:0007669"/>
    <property type="project" value="UniProtKB-KW"/>
</dbReference>
<dbReference type="Gene3D" id="4.10.60.10">
    <property type="entry name" value="Zinc finger, CCHC-type"/>
    <property type="match status" value="1"/>
</dbReference>
<keyword evidence="4" id="KW-0255">Endonuclease</keyword>
<dbReference type="PANTHER" id="PTHR37984">
    <property type="entry name" value="PROTEIN CBG26694"/>
    <property type="match status" value="1"/>
</dbReference>
<evidence type="ECO:0000259" key="6">
    <source>
        <dbReference type="PROSITE" id="PS50878"/>
    </source>
</evidence>
<dbReference type="Gene3D" id="3.30.70.270">
    <property type="match status" value="2"/>
</dbReference>
<keyword evidence="7" id="KW-1185">Reference proteome</keyword>
<protein>
    <submittedName>
        <fullName evidence="8">Uncharacterized protein LOC110120273</fullName>
    </submittedName>
</protein>
<keyword evidence="4" id="KW-0378">Hydrolase</keyword>
<accession>A0A9C6SW85</accession>
<dbReference type="PANTHER" id="PTHR37984:SF5">
    <property type="entry name" value="PROTEIN NYNRIN-LIKE"/>
    <property type="match status" value="1"/>
</dbReference>
<dbReference type="InterPro" id="IPR000477">
    <property type="entry name" value="RT_dom"/>
</dbReference>
<feature type="region of interest" description="Disordered" evidence="5">
    <location>
        <begin position="1"/>
        <end position="117"/>
    </location>
</feature>
<feature type="region of interest" description="Disordered" evidence="5">
    <location>
        <begin position="362"/>
        <end position="391"/>
    </location>
</feature>
<dbReference type="InterPro" id="IPR043128">
    <property type="entry name" value="Rev_trsase/Diguanyl_cyclase"/>
</dbReference>
<keyword evidence="1" id="KW-0808">Transferase</keyword>
<dbReference type="SUPFAM" id="SSF50630">
    <property type="entry name" value="Acid proteases"/>
    <property type="match status" value="1"/>
</dbReference>
<sequence>MGMSRVTNEIKIPASSSITSRETKPGIKKSKSNDDIDSNANLSPTLSNDELQALKDDKELRRKKIKTSSISTNASCPTPSELNLDIDRSLSQKRDTDHLKQSKVSDTRKLEDSSSFHMTSQYKHYSAAMIKDNLTVNKKRTHDTTDRIMNSLPAHTSNPSASPTSEVGSKDLLRAMKRQMDFMRDVFHTLTKKDGVELEKFSLPFFNPELAGADPMGWCETVSKLMGNEPLQDRELFFVLNRAMGGFASQWLTQVPVCGLTWERFKEYFLSHYDGKETATSTLIKVFEEPPEEDEPTVNFGIRFRSLLAARWSGISNAELINAVILLRLTSYDQRVERIALTQDVRTQDQFLRELRALPRSRKRPLPLADDPPTEPETKRSRPSNSQTRCYHCGTPGHKAMEYRKKMRTEKQKETRRREWSRPATSSKVFCLRCRADGHIAPNCLLREDKKSGHNKERRVDSCVVEAPTGKLSHQGESFPFCFDSGAECSLIMESAASKFSGKRTTDVVVMRGIGNTCVKSTSQILSTVCINGFTLEITFHVLPDKYLKYDIKIGREILSRGFDVHITRTSLDICKTKVVNVCDRTVEKEIDLNEVDTEVIGSDKGRLISILEKFKNSFITGFPRTRVNTGQLEIRLIDLNVTVQRSPYRLSEEERRTGRERIGELIKANIIRPSNSPFASPMMLVKKKNGSNRLSVDFRALNKNTVADRYPLPLIADQIARLQNAKYFISLDMASGFHQIPIHPNSTVYTAFVTPDRQYEYVTMPFGLKNAPSVFQRAILNALGDLAHSYVVVYLDDVLIIADSVDQALERLNNVLDTLVKAGFSFNFAKCSFLRTSVLYLGYMIHNGEVRPNPGKIHALSSLPAPTMVTQFRQFIGLASYFRKFVPKFSQTMKPLYALTSGSKNITWSDRHENDLDA</sequence>
<gene>
    <name evidence="8" type="primary">LOC110120273</name>
</gene>
<dbReference type="AlphaFoldDB" id="A0A9C6SW85"/>
<dbReference type="Proteomes" id="UP000835206">
    <property type="component" value="Chromosome 17"/>
</dbReference>
<evidence type="ECO:0000256" key="4">
    <source>
        <dbReference type="ARBA" id="ARBA00022759"/>
    </source>
</evidence>
<dbReference type="GO" id="GO:0004519">
    <property type="term" value="F:endonuclease activity"/>
    <property type="evidence" value="ECO:0007669"/>
    <property type="project" value="UniProtKB-KW"/>
</dbReference>
<keyword evidence="2" id="KW-0548">Nucleotidyltransferase</keyword>
<dbReference type="InterPro" id="IPR043502">
    <property type="entry name" value="DNA/RNA_pol_sf"/>
</dbReference>
<dbReference type="PROSITE" id="PS50878">
    <property type="entry name" value="RT_POL"/>
    <property type="match status" value="1"/>
</dbReference>
<proteinExistence type="predicted"/>
<dbReference type="OrthoDB" id="8029555at2759"/>
<name>A0A9C6SW85_BOMTE</name>
<organism evidence="7 8">
    <name type="scientific">Bombus terrestris</name>
    <name type="common">Buff-tailed bumblebee</name>
    <name type="synonym">Apis terrestris</name>
    <dbReference type="NCBI Taxonomy" id="30195"/>
    <lineage>
        <taxon>Eukaryota</taxon>
        <taxon>Metazoa</taxon>
        <taxon>Ecdysozoa</taxon>
        <taxon>Arthropoda</taxon>
        <taxon>Hexapoda</taxon>
        <taxon>Insecta</taxon>
        <taxon>Pterygota</taxon>
        <taxon>Neoptera</taxon>
        <taxon>Endopterygota</taxon>
        <taxon>Hymenoptera</taxon>
        <taxon>Apocrita</taxon>
        <taxon>Aculeata</taxon>
        <taxon>Apoidea</taxon>
        <taxon>Anthophila</taxon>
        <taxon>Apidae</taxon>
        <taxon>Bombus</taxon>
        <taxon>Bombus</taxon>
    </lineage>
</organism>
<keyword evidence="3" id="KW-0540">Nuclease</keyword>
<dbReference type="CDD" id="cd01647">
    <property type="entry name" value="RT_LTR"/>
    <property type="match status" value="1"/>
</dbReference>
<dbReference type="InterPro" id="IPR021109">
    <property type="entry name" value="Peptidase_aspartic_dom_sf"/>
</dbReference>
<dbReference type="KEGG" id="bter:110120273"/>
<feature type="compositionally biased region" description="Basic and acidic residues" evidence="5">
    <location>
        <begin position="85"/>
        <end position="114"/>
    </location>
</feature>
<feature type="domain" description="Reverse transcriptase" evidence="6">
    <location>
        <begin position="667"/>
        <end position="846"/>
    </location>
</feature>
<dbReference type="Gene3D" id="2.40.70.10">
    <property type="entry name" value="Acid Proteases"/>
    <property type="match status" value="1"/>
</dbReference>
<dbReference type="SUPFAM" id="SSF56672">
    <property type="entry name" value="DNA/RNA polymerases"/>
    <property type="match status" value="1"/>
</dbReference>
<dbReference type="Pfam" id="PF00078">
    <property type="entry name" value="RVT_1"/>
    <property type="match status" value="1"/>
</dbReference>
<dbReference type="CDD" id="cd00303">
    <property type="entry name" value="retropepsin_like"/>
    <property type="match status" value="1"/>
</dbReference>
<evidence type="ECO:0000256" key="2">
    <source>
        <dbReference type="ARBA" id="ARBA00022695"/>
    </source>
</evidence>
<evidence type="ECO:0000256" key="3">
    <source>
        <dbReference type="ARBA" id="ARBA00022722"/>
    </source>
</evidence>
<dbReference type="InterPro" id="IPR050951">
    <property type="entry name" value="Retrovirus_Pol_polyprotein"/>
</dbReference>
<evidence type="ECO:0000313" key="7">
    <source>
        <dbReference type="Proteomes" id="UP000835206"/>
    </source>
</evidence>
<evidence type="ECO:0000256" key="1">
    <source>
        <dbReference type="ARBA" id="ARBA00022679"/>
    </source>
</evidence>
<dbReference type="RefSeq" id="XP_048269845.1">
    <property type="nucleotide sequence ID" value="XM_048413888.1"/>
</dbReference>
<dbReference type="GO" id="GO:0071897">
    <property type="term" value="P:DNA biosynthetic process"/>
    <property type="evidence" value="ECO:0007669"/>
    <property type="project" value="UniProtKB-ARBA"/>
</dbReference>
<evidence type="ECO:0000313" key="8">
    <source>
        <dbReference type="RefSeq" id="XP_048269845.1"/>
    </source>
</evidence>